<feature type="compositionally biased region" description="Acidic residues" evidence="1">
    <location>
        <begin position="41"/>
        <end position="53"/>
    </location>
</feature>
<reference evidence="2 3" key="1">
    <citation type="journal article" date="2012" name="Genome Biol.">
        <title>Genome and low-iron response of an oceanic diatom adapted to chronic iron limitation.</title>
        <authorList>
            <person name="Lommer M."/>
            <person name="Specht M."/>
            <person name="Roy A.S."/>
            <person name="Kraemer L."/>
            <person name="Andreson R."/>
            <person name="Gutowska M.A."/>
            <person name="Wolf J."/>
            <person name="Bergner S.V."/>
            <person name="Schilhabel M.B."/>
            <person name="Klostermeier U.C."/>
            <person name="Beiko R.G."/>
            <person name="Rosenstiel P."/>
            <person name="Hippler M."/>
            <person name="Laroche J."/>
        </authorList>
    </citation>
    <scope>NUCLEOTIDE SEQUENCE [LARGE SCALE GENOMIC DNA]</scope>
    <source>
        <strain evidence="2 3">CCMP1005</strain>
    </source>
</reference>
<protein>
    <submittedName>
        <fullName evidence="2">Uncharacterized protein</fullName>
    </submittedName>
</protein>
<feature type="compositionally biased region" description="Basic residues" evidence="1">
    <location>
        <begin position="91"/>
        <end position="107"/>
    </location>
</feature>
<dbReference type="eggNOG" id="ENOG502T7IJ">
    <property type="taxonomic scope" value="Eukaryota"/>
</dbReference>
<evidence type="ECO:0000313" key="3">
    <source>
        <dbReference type="Proteomes" id="UP000266841"/>
    </source>
</evidence>
<feature type="compositionally biased region" description="Basic and acidic residues" evidence="1">
    <location>
        <begin position="360"/>
        <end position="373"/>
    </location>
</feature>
<gene>
    <name evidence="2" type="ORF">THAOC_22200</name>
</gene>
<accession>K0S9X8</accession>
<dbReference type="OrthoDB" id="42990at2759"/>
<feature type="compositionally biased region" description="Low complexity" evidence="1">
    <location>
        <begin position="59"/>
        <end position="71"/>
    </location>
</feature>
<feature type="region of interest" description="Disordered" evidence="1">
    <location>
        <begin position="1"/>
        <end position="134"/>
    </location>
</feature>
<name>K0S9X8_THAOC</name>
<dbReference type="OMA" id="VDFQFEW"/>
<dbReference type="AlphaFoldDB" id="K0S9X8"/>
<feature type="region of interest" description="Disordered" evidence="1">
    <location>
        <begin position="396"/>
        <end position="423"/>
    </location>
</feature>
<evidence type="ECO:0000313" key="2">
    <source>
        <dbReference type="EMBL" id="EJK57721.1"/>
    </source>
</evidence>
<proteinExistence type="predicted"/>
<comment type="caution">
    <text evidence="2">The sequence shown here is derived from an EMBL/GenBank/DDBJ whole genome shotgun (WGS) entry which is preliminary data.</text>
</comment>
<feature type="region of interest" description="Disordered" evidence="1">
    <location>
        <begin position="680"/>
        <end position="704"/>
    </location>
</feature>
<feature type="region of interest" description="Disordered" evidence="1">
    <location>
        <begin position="348"/>
        <end position="373"/>
    </location>
</feature>
<dbReference type="Proteomes" id="UP000266841">
    <property type="component" value="Unassembled WGS sequence"/>
</dbReference>
<organism evidence="2 3">
    <name type="scientific">Thalassiosira oceanica</name>
    <name type="common">Marine diatom</name>
    <dbReference type="NCBI Taxonomy" id="159749"/>
    <lineage>
        <taxon>Eukaryota</taxon>
        <taxon>Sar</taxon>
        <taxon>Stramenopiles</taxon>
        <taxon>Ochrophyta</taxon>
        <taxon>Bacillariophyta</taxon>
        <taxon>Coscinodiscophyceae</taxon>
        <taxon>Thalassiosirophycidae</taxon>
        <taxon>Thalassiosirales</taxon>
        <taxon>Thalassiosiraceae</taxon>
        <taxon>Thalassiosira</taxon>
    </lineage>
</organism>
<feature type="compositionally biased region" description="Basic and acidic residues" evidence="1">
    <location>
        <begin position="72"/>
        <end position="84"/>
    </location>
</feature>
<keyword evidence="3" id="KW-1185">Reference proteome</keyword>
<dbReference type="EMBL" id="AGNL01027197">
    <property type="protein sequence ID" value="EJK57721.1"/>
    <property type="molecule type" value="Genomic_DNA"/>
</dbReference>
<evidence type="ECO:0000256" key="1">
    <source>
        <dbReference type="SAM" id="MobiDB-lite"/>
    </source>
</evidence>
<sequence>MSILASCDSTRAVASGYDPRASFPIKSISLSFGEESKEEIQGDDSCELDDDFSYDGGASTLPTVPSTLPTVRENEGGAADDAHADQASPPRRGRRRRRKRREKKKGKEKREGLRSPLQRSKKQSPSRAAKSEAKTLRDKGTWMCGICGSIFDTEDNATAHEDQCILEFLKHDRRVREKWRADDRRLDADSGVPCINVEDSPFIREYPAFYPPITGGEIYFKSELTKKFLVMSDDALIRITDRASRIFNEECVKDIERLELKEVKSLETLPSERTRAIFSKKDEEVYDALITHAQEQVALDELMKASADRHAEAEITRREIEDKFGVNPDWDHFDYYYHHQNKILASRAGTGDADEGDECPWPREVDDKEERSVKSRLVGPIQGRFKHAYQLVKQGPKTCDKGRDQYKRPNSRNDRDASGEREIQHDKNTLYVNVVVKNSVQVVQFELHRIARGWWAQELEKKKADGEDMEKVDFQFEWLRKLTQRRVIELAGLALASDFTPSKIAIQLSNDLYRLMGPSLLSRGVKIQTDIEYREGAYFVLAVNILSIDWKLLLTWVAEEQRELKKSRVVDGKTTSKKKTRSLTEIVQSFTYFFPTFNELLAYLLTCMHQLPSIVSVPVLRLAYALFLRYSIDHLILNATSNDIFRYVESKGMEMELGVHSNKTQAQMMLAALHEIRHGAKRKSSDEGDETDSKPVLGPLLGPAVKEDNSPVTLPADFIVPVDLEFIGLETDLPGVGFKRIRWAILHSESSFLEKAFFAPIMSYDKISMEQWKKEEDDIEGVGATKPPDGVDESSFVGARREFSYLMPKVSHTVFSVMHCPS</sequence>
<feature type="compositionally biased region" description="Basic and acidic residues" evidence="1">
    <location>
        <begin position="398"/>
        <end position="423"/>
    </location>
</feature>